<keyword evidence="1" id="KW-1133">Transmembrane helix</keyword>
<dbReference type="AlphaFoldDB" id="A0A9W6LF00"/>
<keyword evidence="1" id="KW-0812">Transmembrane</keyword>
<reference evidence="2" key="1">
    <citation type="submission" date="2022-12" db="EMBL/GenBank/DDBJ databases">
        <title>Reference genome sequencing for broad-spectrum identification of bacterial and archaeal isolates by mass spectrometry.</title>
        <authorList>
            <person name="Sekiguchi Y."/>
            <person name="Tourlousse D.M."/>
        </authorList>
    </citation>
    <scope>NUCLEOTIDE SEQUENCE</scope>
    <source>
        <strain evidence="2">H2</strain>
    </source>
</reference>
<evidence type="ECO:0000256" key="1">
    <source>
        <dbReference type="SAM" id="Phobius"/>
    </source>
</evidence>
<keyword evidence="3" id="KW-1185">Reference proteome</keyword>
<keyword evidence="1" id="KW-0472">Membrane</keyword>
<evidence type="ECO:0000313" key="3">
    <source>
        <dbReference type="Proteomes" id="UP001144352"/>
    </source>
</evidence>
<name>A0A9W6LF00_9BACT</name>
<dbReference type="Pfam" id="PF11146">
    <property type="entry name" value="DUF2905"/>
    <property type="match status" value="1"/>
</dbReference>
<organism evidence="2 3">
    <name type="scientific">Geobacter hydrogenophilus</name>
    <dbReference type="NCBI Taxonomy" id="40983"/>
    <lineage>
        <taxon>Bacteria</taxon>
        <taxon>Pseudomonadati</taxon>
        <taxon>Thermodesulfobacteriota</taxon>
        <taxon>Desulfuromonadia</taxon>
        <taxon>Geobacterales</taxon>
        <taxon>Geobacteraceae</taxon>
        <taxon>Geobacter</taxon>
    </lineage>
</organism>
<gene>
    <name evidence="2" type="ORF">GHYDROH2_36400</name>
</gene>
<feature type="transmembrane region" description="Helical" evidence="1">
    <location>
        <begin position="45"/>
        <end position="68"/>
    </location>
</feature>
<accession>A0A9W6LF00</accession>
<dbReference type="InterPro" id="IPR021320">
    <property type="entry name" value="DUF2905"/>
</dbReference>
<evidence type="ECO:0008006" key="4">
    <source>
        <dbReference type="Google" id="ProtNLM"/>
    </source>
</evidence>
<proteinExistence type="predicted"/>
<dbReference type="PANTHER" id="PTHR36443">
    <property type="entry name" value="BSR5223 PROTEIN"/>
    <property type="match status" value="1"/>
</dbReference>
<feature type="transmembrane region" description="Helical" evidence="1">
    <location>
        <begin position="7"/>
        <end position="25"/>
    </location>
</feature>
<sequence length="70" mass="7763">MQGLGKSLIVFGLIIAAIGVVLTFAGKIPWLGRLPGDIYVKRDNFTFYFPLATSILISVILSLILWLLRK</sequence>
<dbReference type="RefSeq" id="WP_214185126.1">
    <property type="nucleotide sequence ID" value="NZ_BSDS01000002.1"/>
</dbReference>
<evidence type="ECO:0000313" key="2">
    <source>
        <dbReference type="EMBL" id="GLI40139.1"/>
    </source>
</evidence>
<protein>
    <recommendedName>
        <fullName evidence="4">DUF2905 domain-containing protein</fullName>
    </recommendedName>
</protein>
<comment type="caution">
    <text evidence="2">The sequence shown here is derived from an EMBL/GenBank/DDBJ whole genome shotgun (WGS) entry which is preliminary data.</text>
</comment>
<dbReference type="Proteomes" id="UP001144352">
    <property type="component" value="Unassembled WGS sequence"/>
</dbReference>
<dbReference type="PANTHER" id="PTHR36443:SF1">
    <property type="entry name" value="BSR5223 PROTEIN"/>
    <property type="match status" value="1"/>
</dbReference>
<dbReference type="EMBL" id="BSDS01000002">
    <property type="protein sequence ID" value="GLI40139.1"/>
    <property type="molecule type" value="Genomic_DNA"/>
</dbReference>